<evidence type="ECO:0000256" key="7">
    <source>
        <dbReference type="RuleBase" id="RU363032"/>
    </source>
</evidence>
<dbReference type="EMBL" id="JAUEMJ010000005">
    <property type="protein sequence ID" value="MDN3241453.1"/>
    <property type="molecule type" value="Genomic_DNA"/>
</dbReference>
<dbReference type="Proteomes" id="UP001171902">
    <property type="component" value="Unassembled WGS sequence"/>
</dbReference>
<dbReference type="SUPFAM" id="SSF161098">
    <property type="entry name" value="MetI-like"/>
    <property type="match status" value="1"/>
</dbReference>
<dbReference type="InterPro" id="IPR050366">
    <property type="entry name" value="BP-dependent_transpt_permease"/>
</dbReference>
<evidence type="ECO:0000259" key="8">
    <source>
        <dbReference type="PROSITE" id="PS50928"/>
    </source>
</evidence>
<dbReference type="PROSITE" id="PS50928">
    <property type="entry name" value="ABC_TM1"/>
    <property type="match status" value="1"/>
</dbReference>
<evidence type="ECO:0000256" key="1">
    <source>
        <dbReference type="ARBA" id="ARBA00004651"/>
    </source>
</evidence>
<keyword evidence="4 7" id="KW-0812">Transmembrane</keyword>
<name>A0ABT7YS26_9ACTN</name>
<feature type="transmembrane region" description="Helical" evidence="7">
    <location>
        <begin position="226"/>
        <end position="247"/>
    </location>
</feature>
<protein>
    <submittedName>
        <fullName evidence="9">ABC transporter permease subunit</fullName>
    </submittedName>
</protein>
<evidence type="ECO:0000256" key="6">
    <source>
        <dbReference type="ARBA" id="ARBA00023136"/>
    </source>
</evidence>
<sequence>MTRRLIPLAAWVALVAVAPLLPVTAGEGAVPFTDPGAGHLLGTDALGRDVLAGALEGGLLLLAVAAAIALIVTTLSALAGALAALHRRAGRAIDAAADAFILVPPVIGVLLVVLAWPGGGLPALLAATVLFGVPYCAKVMRSAASAVAATGYVEAARASGETTARVIAVEMLPNLAPTLVTQLGLRFTEGLYVVSAVAFLRLPGVLDEGNWAVMVRDNAPGMLLNPWAVAAPAACLLITVVLVHTSLGARREAP</sequence>
<evidence type="ECO:0000313" key="9">
    <source>
        <dbReference type="EMBL" id="MDN3241453.1"/>
    </source>
</evidence>
<comment type="caution">
    <text evidence="9">The sequence shown here is derived from an EMBL/GenBank/DDBJ whole genome shotgun (WGS) entry which is preliminary data.</text>
</comment>
<gene>
    <name evidence="9" type="ORF">QWI33_17150</name>
    <name evidence="10" type="ORF">QWI33_21150</name>
</gene>
<evidence type="ECO:0000313" key="11">
    <source>
        <dbReference type="Proteomes" id="UP001171902"/>
    </source>
</evidence>
<proteinExistence type="inferred from homology"/>
<keyword evidence="5 7" id="KW-1133">Transmembrane helix</keyword>
<evidence type="ECO:0000256" key="3">
    <source>
        <dbReference type="ARBA" id="ARBA00022475"/>
    </source>
</evidence>
<comment type="subcellular location">
    <subcellularLocation>
        <location evidence="1 7">Cell membrane</location>
        <topology evidence="1 7">Multi-pass membrane protein</topology>
    </subcellularLocation>
</comment>
<evidence type="ECO:0000256" key="4">
    <source>
        <dbReference type="ARBA" id="ARBA00022692"/>
    </source>
</evidence>
<evidence type="ECO:0000256" key="5">
    <source>
        <dbReference type="ARBA" id="ARBA00022989"/>
    </source>
</evidence>
<dbReference type="InterPro" id="IPR000515">
    <property type="entry name" value="MetI-like"/>
</dbReference>
<dbReference type="CDD" id="cd06261">
    <property type="entry name" value="TM_PBP2"/>
    <property type="match status" value="1"/>
</dbReference>
<dbReference type="PANTHER" id="PTHR43386">
    <property type="entry name" value="OLIGOPEPTIDE TRANSPORT SYSTEM PERMEASE PROTEIN APPC"/>
    <property type="match status" value="1"/>
</dbReference>
<accession>A0ABT7YS26</accession>
<dbReference type="PANTHER" id="PTHR43386:SF25">
    <property type="entry name" value="PEPTIDE ABC TRANSPORTER PERMEASE PROTEIN"/>
    <property type="match status" value="1"/>
</dbReference>
<organism evidence="9 11">
    <name type="scientific">Glycomyces tritici</name>
    <dbReference type="NCBI Taxonomy" id="2665176"/>
    <lineage>
        <taxon>Bacteria</taxon>
        <taxon>Bacillati</taxon>
        <taxon>Actinomycetota</taxon>
        <taxon>Actinomycetes</taxon>
        <taxon>Glycomycetales</taxon>
        <taxon>Glycomycetaceae</taxon>
        <taxon>Glycomyces</taxon>
    </lineage>
</organism>
<keyword evidence="3" id="KW-1003">Cell membrane</keyword>
<dbReference type="EMBL" id="JAUEMJ010000007">
    <property type="protein sequence ID" value="MDN3242240.1"/>
    <property type="molecule type" value="Genomic_DNA"/>
</dbReference>
<feature type="transmembrane region" description="Helical" evidence="7">
    <location>
        <begin position="95"/>
        <end position="114"/>
    </location>
</feature>
<feature type="domain" description="ABC transmembrane type-1" evidence="8">
    <location>
        <begin position="55"/>
        <end position="248"/>
    </location>
</feature>
<keyword evidence="11" id="KW-1185">Reference proteome</keyword>
<evidence type="ECO:0000313" key="10">
    <source>
        <dbReference type="EMBL" id="MDN3242240.1"/>
    </source>
</evidence>
<dbReference type="RefSeq" id="WP_289958362.1">
    <property type="nucleotide sequence ID" value="NZ_JAUEMJ010000005.1"/>
</dbReference>
<reference evidence="9" key="1">
    <citation type="submission" date="2023-06" db="EMBL/GenBank/DDBJ databases">
        <title>Gycomyces niveus sp.nov., a novel actinomycete isolated from soil in Shouguang.</title>
        <authorList>
            <person name="Yang X."/>
            <person name="Zhao J."/>
        </authorList>
    </citation>
    <scope>NUCLEOTIDE SEQUENCE</scope>
    <source>
        <strain evidence="9">NEAU C2</strain>
    </source>
</reference>
<evidence type="ECO:0000256" key="2">
    <source>
        <dbReference type="ARBA" id="ARBA00022448"/>
    </source>
</evidence>
<feature type="transmembrane region" description="Helical" evidence="7">
    <location>
        <begin position="59"/>
        <end position="83"/>
    </location>
</feature>
<dbReference type="Pfam" id="PF00528">
    <property type="entry name" value="BPD_transp_1"/>
    <property type="match status" value="1"/>
</dbReference>
<keyword evidence="6 7" id="KW-0472">Membrane</keyword>
<keyword evidence="2 7" id="KW-0813">Transport</keyword>
<dbReference type="Gene3D" id="1.10.3720.10">
    <property type="entry name" value="MetI-like"/>
    <property type="match status" value="1"/>
</dbReference>
<comment type="similarity">
    <text evidence="7">Belongs to the binding-protein-dependent transport system permease family.</text>
</comment>
<dbReference type="InterPro" id="IPR035906">
    <property type="entry name" value="MetI-like_sf"/>
</dbReference>